<accession>A0A2S0VTA7</accession>
<organism evidence="3 4">
    <name type="scientific">Saccharobesus litoralis</name>
    <dbReference type="NCBI Taxonomy" id="2172099"/>
    <lineage>
        <taxon>Bacteria</taxon>
        <taxon>Pseudomonadati</taxon>
        <taxon>Pseudomonadota</taxon>
        <taxon>Gammaproteobacteria</taxon>
        <taxon>Alteromonadales</taxon>
        <taxon>Alteromonadaceae</taxon>
        <taxon>Saccharobesus</taxon>
    </lineage>
</organism>
<dbReference type="Pfam" id="PF09835">
    <property type="entry name" value="DUF2062"/>
    <property type="match status" value="1"/>
</dbReference>
<gene>
    <name evidence="3" type="ORF">C2869_13800</name>
</gene>
<feature type="transmembrane region" description="Helical" evidence="1">
    <location>
        <begin position="132"/>
        <end position="155"/>
    </location>
</feature>
<evidence type="ECO:0000259" key="2">
    <source>
        <dbReference type="Pfam" id="PF09835"/>
    </source>
</evidence>
<keyword evidence="1" id="KW-0812">Transmembrane</keyword>
<dbReference type="Proteomes" id="UP000244441">
    <property type="component" value="Chromosome"/>
</dbReference>
<reference evidence="3 4" key="1">
    <citation type="submission" date="2018-01" db="EMBL/GenBank/DDBJ databases">
        <title>Genome sequence of a Cantenovulum-like bacteria.</title>
        <authorList>
            <person name="Tan W.R."/>
            <person name="Lau N.-S."/>
            <person name="Go F."/>
            <person name="Amirul A.-A.A."/>
        </authorList>
    </citation>
    <scope>NUCLEOTIDE SEQUENCE [LARGE SCALE GENOMIC DNA]</scope>
    <source>
        <strain evidence="3 4">CCB-QB4</strain>
    </source>
</reference>
<evidence type="ECO:0000256" key="1">
    <source>
        <dbReference type="SAM" id="Phobius"/>
    </source>
</evidence>
<dbReference type="OrthoDB" id="9786029at2"/>
<feature type="domain" description="DUF2062" evidence="2">
    <location>
        <begin position="23"/>
        <end position="164"/>
    </location>
</feature>
<feature type="transmembrane region" description="Helical" evidence="1">
    <location>
        <begin position="41"/>
        <end position="59"/>
    </location>
</feature>
<dbReference type="PANTHER" id="PTHR40547">
    <property type="entry name" value="SLL0298 PROTEIN"/>
    <property type="match status" value="1"/>
</dbReference>
<keyword evidence="1" id="KW-1133">Transmembrane helix</keyword>
<protein>
    <submittedName>
        <fullName evidence="3">DUF2062 domain-containing protein</fullName>
    </submittedName>
</protein>
<dbReference type="PANTHER" id="PTHR40547:SF1">
    <property type="entry name" value="SLL0298 PROTEIN"/>
    <property type="match status" value="1"/>
</dbReference>
<keyword evidence="1" id="KW-0472">Membrane</keyword>
<proteinExistence type="predicted"/>
<evidence type="ECO:0000313" key="3">
    <source>
        <dbReference type="EMBL" id="AWB67448.1"/>
    </source>
</evidence>
<dbReference type="InterPro" id="IPR018639">
    <property type="entry name" value="DUF2062"/>
</dbReference>
<name>A0A2S0VTA7_9ALTE</name>
<dbReference type="EMBL" id="CP026604">
    <property type="protein sequence ID" value="AWB67448.1"/>
    <property type="molecule type" value="Genomic_DNA"/>
</dbReference>
<dbReference type="KEGG" id="cate:C2869_13800"/>
<dbReference type="AlphaFoldDB" id="A0A2S0VTA7"/>
<keyword evidence="4" id="KW-1185">Reference proteome</keyword>
<sequence>MPKKTIKKFMPDHDTIRNNKSLKIFGPLLNSPNLWCLNRRSIAGAFALGLFNAFIPVPFQMWLSALGAIIFRVNLPLSVALVWITNPFTMPPIFYFCYLVGEWVMGPSGHKFAFEMSWDWLAQSVSTIGPTFLVGCLVCSVVASCVGYITINVLWRHSVRKHWQTRHQKPKAA</sequence>
<dbReference type="RefSeq" id="WP_108603495.1">
    <property type="nucleotide sequence ID" value="NZ_CP026604.1"/>
</dbReference>
<evidence type="ECO:0000313" key="4">
    <source>
        <dbReference type="Proteomes" id="UP000244441"/>
    </source>
</evidence>